<feature type="transmembrane region" description="Helical" evidence="9">
    <location>
        <begin position="172"/>
        <end position="189"/>
    </location>
</feature>
<dbReference type="PANTHER" id="PTHR33908:SF3">
    <property type="entry name" value="UNDECAPRENYL PHOSPHATE-ALPHA-4-AMINO-4-DEOXY-L-ARABINOSE ARABINOSYL TRANSFERASE"/>
    <property type="match status" value="1"/>
</dbReference>
<protein>
    <submittedName>
        <fullName evidence="12">Glycosyl transferase</fullName>
    </submittedName>
</protein>
<feature type="transmembrane region" description="Helical" evidence="9">
    <location>
        <begin position="241"/>
        <end position="262"/>
    </location>
</feature>
<dbReference type="InterPro" id="IPR056785">
    <property type="entry name" value="YkcA/B-like_C"/>
</dbReference>
<keyword evidence="4 12" id="KW-0808">Transferase</keyword>
<dbReference type="GO" id="GO:0016763">
    <property type="term" value="F:pentosyltransferase activity"/>
    <property type="evidence" value="ECO:0007669"/>
    <property type="project" value="TreeGrafter"/>
</dbReference>
<keyword evidence="7 9" id="KW-0472">Membrane</keyword>
<dbReference type="RefSeq" id="WP_187688092.1">
    <property type="nucleotide sequence ID" value="NZ_AP023396.1"/>
</dbReference>
<feature type="domain" description="Putative mannosyltransferase YkcA/B-like C-terminal" evidence="11">
    <location>
        <begin position="586"/>
        <end position="666"/>
    </location>
</feature>
<feature type="transmembrane region" description="Helical" evidence="9">
    <location>
        <begin position="216"/>
        <end position="234"/>
    </location>
</feature>
<comment type="subcellular location">
    <subcellularLocation>
        <location evidence="1">Cell membrane</location>
        <topology evidence="1">Multi-pass membrane protein</topology>
    </subcellularLocation>
</comment>
<dbReference type="InterPro" id="IPR038731">
    <property type="entry name" value="RgtA/B/C-like"/>
</dbReference>
<evidence type="ECO:0000259" key="10">
    <source>
        <dbReference type="Pfam" id="PF13231"/>
    </source>
</evidence>
<feature type="transmembrane region" description="Helical" evidence="9">
    <location>
        <begin position="335"/>
        <end position="352"/>
    </location>
</feature>
<feature type="domain" description="Glycosyltransferase RgtA/B/C/D-like" evidence="10">
    <location>
        <begin position="97"/>
        <end position="252"/>
    </location>
</feature>
<evidence type="ECO:0000256" key="2">
    <source>
        <dbReference type="ARBA" id="ARBA00022475"/>
    </source>
</evidence>
<evidence type="ECO:0000256" key="5">
    <source>
        <dbReference type="ARBA" id="ARBA00022692"/>
    </source>
</evidence>
<feature type="compositionally biased region" description="Gly residues" evidence="8">
    <location>
        <begin position="532"/>
        <end position="549"/>
    </location>
</feature>
<dbReference type="PANTHER" id="PTHR33908">
    <property type="entry name" value="MANNOSYLTRANSFERASE YKCB-RELATED"/>
    <property type="match status" value="1"/>
</dbReference>
<feature type="transmembrane region" description="Helical" evidence="9">
    <location>
        <begin position="447"/>
        <end position="466"/>
    </location>
</feature>
<dbReference type="Pfam" id="PF24878">
    <property type="entry name" value="YkcB_C"/>
    <property type="match status" value="1"/>
</dbReference>
<feature type="transmembrane region" description="Helical" evidence="9">
    <location>
        <begin position="112"/>
        <end position="139"/>
    </location>
</feature>
<dbReference type="Pfam" id="PF13231">
    <property type="entry name" value="PMT_2"/>
    <property type="match status" value="1"/>
</dbReference>
<evidence type="ECO:0000313" key="13">
    <source>
        <dbReference type="Proteomes" id="UP000516173"/>
    </source>
</evidence>
<evidence type="ECO:0000259" key="11">
    <source>
        <dbReference type="Pfam" id="PF24878"/>
    </source>
</evidence>
<name>A0A7G1KJ16_9NOCA</name>
<feature type="transmembrane region" description="Helical" evidence="9">
    <location>
        <begin position="146"/>
        <end position="166"/>
    </location>
</feature>
<keyword evidence="5 9" id="KW-0812">Transmembrane</keyword>
<sequence length="685" mass="70488">MTTTEAPADRAESTAPRESPPWRPRGKRLLFGPPEQPRWARPALWALLVATLVCYLWGLSALGWANEYYAAAVQAGTQSWKALLFGSLDAGNAITVDKPPAALWVMGLSGRLLGFGTFSMLLPQALMAVGSVALLYAAVRRWSGPAAGLLAGGVLALTPVAVTMFRDNNPDALLVLLLVVAAYCVVRAIERGSGWWLAGAGVAVGFGFLTKLLQAFVVLPALAAAFLIAAPIGLWARIWKLLGAAVAVVVSAGWFLVLGTVWPADSRPYIGGSTNNSLLQLALGYNGLGRVFGGEGNGGPGGGPGGGGPGGRPGAMFGGDTGIIRLFRDAMGTEISWLLPAALIGLVALLWRTRATPRTGRTRAALVLWGGWLLVTGLVFSFMKGIIHPYYTVALAPAVAALIAVSVVELWRARASFTSRVILALMSAVTGVWAFVLLGRTPDWFPALRWVVLIGCVVVAVVIVAGAHRLGKWTAVLAVSGLLTGLGGPAAFAINNVAVNDSHTGGMPTSGPKTDRGGWGGPRPAGDDDGNGAPGGGTGTPGGDGGPGAPGTETPSGAIGNGDDAFRRTGPGASPSNAALNKLLEETDNRWAAAALGSHEVSSLELATGKSLLAIGGFSGGDPYPALARFQKYVGDGEIRYFIGGEQRAPGRSGPGADIVAWVKAHFTAIDVGCTTVYDLTTPVS</sequence>
<feature type="region of interest" description="Disordered" evidence="8">
    <location>
        <begin position="1"/>
        <end position="27"/>
    </location>
</feature>
<feature type="transmembrane region" description="Helical" evidence="9">
    <location>
        <begin position="43"/>
        <end position="65"/>
    </location>
</feature>
<feature type="transmembrane region" description="Helical" evidence="9">
    <location>
        <begin position="194"/>
        <end position="210"/>
    </location>
</feature>
<evidence type="ECO:0000256" key="4">
    <source>
        <dbReference type="ARBA" id="ARBA00022679"/>
    </source>
</evidence>
<proteinExistence type="predicted"/>
<evidence type="ECO:0000256" key="8">
    <source>
        <dbReference type="SAM" id="MobiDB-lite"/>
    </source>
</evidence>
<keyword evidence="13" id="KW-1185">Reference proteome</keyword>
<reference evidence="12 13" key="1">
    <citation type="submission" date="2020-08" db="EMBL/GenBank/DDBJ databases">
        <title>Genome Sequencing of Nocardia wallacei strain FMUON74 and assembly.</title>
        <authorList>
            <person name="Toyokawa M."/>
            <person name="Uesaka K."/>
        </authorList>
    </citation>
    <scope>NUCLEOTIDE SEQUENCE [LARGE SCALE GENOMIC DNA]</scope>
    <source>
        <strain evidence="12 13">FMUON74</strain>
    </source>
</reference>
<dbReference type="KEGG" id="nwl:NWFMUON74_26730"/>
<feature type="transmembrane region" description="Helical" evidence="9">
    <location>
        <begin position="389"/>
        <end position="410"/>
    </location>
</feature>
<gene>
    <name evidence="12" type="ORF">NWFMUON74_26730</name>
</gene>
<evidence type="ECO:0000256" key="7">
    <source>
        <dbReference type="ARBA" id="ARBA00023136"/>
    </source>
</evidence>
<accession>A0A7G1KJ16</accession>
<feature type="transmembrane region" description="Helical" evidence="9">
    <location>
        <begin position="422"/>
        <end position="441"/>
    </location>
</feature>
<evidence type="ECO:0000256" key="6">
    <source>
        <dbReference type="ARBA" id="ARBA00022989"/>
    </source>
</evidence>
<dbReference type="AlphaFoldDB" id="A0A7G1KJ16"/>
<evidence type="ECO:0000256" key="9">
    <source>
        <dbReference type="SAM" id="Phobius"/>
    </source>
</evidence>
<keyword evidence="3" id="KW-0328">Glycosyltransferase</keyword>
<keyword evidence="6 9" id="KW-1133">Transmembrane helix</keyword>
<dbReference type="GO" id="GO:0005886">
    <property type="term" value="C:plasma membrane"/>
    <property type="evidence" value="ECO:0007669"/>
    <property type="project" value="UniProtKB-SubCell"/>
</dbReference>
<feature type="transmembrane region" description="Helical" evidence="9">
    <location>
        <begin position="473"/>
        <end position="494"/>
    </location>
</feature>
<evidence type="ECO:0000313" key="12">
    <source>
        <dbReference type="EMBL" id="BCK54901.1"/>
    </source>
</evidence>
<feature type="region of interest" description="Disordered" evidence="8">
    <location>
        <begin position="502"/>
        <end position="577"/>
    </location>
</feature>
<evidence type="ECO:0000256" key="1">
    <source>
        <dbReference type="ARBA" id="ARBA00004651"/>
    </source>
</evidence>
<keyword evidence="2" id="KW-1003">Cell membrane</keyword>
<organism evidence="12 13">
    <name type="scientific">Nocardia wallacei</name>
    <dbReference type="NCBI Taxonomy" id="480035"/>
    <lineage>
        <taxon>Bacteria</taxon>
        <taxon>Bacillati</taxon>
        <taxon>Actinomycetota</taxon>
        <taxon>Actinomycetes</taxon>
        <taxon>Mycobacteriales</taxon>
        <taxon>Nocardiaceae</taxon>
        <taxon>Nocardia</taxon>
    </lineage>
</organism>
<evidence type="ECO:0000256" key="3">
    <source>
        <dbReference type="ARBA" id="ARBA00022676"/>
    </source>
</evidence>
<dbReference type="GeneID" id="80347222"/>
<dbReference type="EMBL" id="AP023396">
    <property type="protein sequence ID" value="BCK54901.1"/>
    <property type="molecule type" value="Genomic_DNA"/>
</dbReference>
<dbReference type="Proteomes" id="UP000516173">
    <property type="component" value="Chromosome"/>
</dbReference>
<dbReference type="GO" id="GO:0009103">
    <property type="term" value="P:lipopolysaccharide biosynthetic process"/>
    <property type="evidence" value="ECO:0007669"/>
    <property type="project" value="UniProtKB-ARBA"/>
</dbReference>
<dbReference type="InterPro" id="IPR050297">
    <property type="entry name" value="LipidA_mod_glycosyltrf_83"/>
</dbReference>
<dbReference type="GO" id="GO:0010041">
    <property type="term" value="P:response to iron(III) ion"/>
    <property type="evidence" value="ECO:0007669"/>
    <property type="project" value="TreeGrafter"/>
</dbReference>
<feature type="transmembrane region" description="Helical" evidence="9">
    <location>
        <begin position="364"/>
        <end position="383"/>
    </location>
</feature>